<dbReference type="InterPro" id="IPR002528">
    <property type="entry name" value="MATE_fam"/>
</dbReference>
<organism evidence="3 4">
    <name type="scientific">Rosistilla oblonga</name>
    <dbReference type="NCBI Taxonomy" id="2527990"/>
    <lineage>
        <taxon>Bacteria</taxon>
        <taxon>Pseudomonadati</taxon>
        <taxon>Planctomycetota</taxon>
        <taxon>Planctomycetia</taxon>
        <taxon>Pirellulales</taxon>
        <taxon>Pirellulaceae</taxon>
        <taxon>Rosistilla</taxon>
    </lineage>
</organism>
<feature type="transmembrane region" description="Helical" evidence="2">
    <location>
        <begin position="344"/>
        <end position="362"/>
    </location>
</feature>
<keyword evidence="2" id="KW-1133">Transmembrane helix</keyword>
<dbReference type="GO" id="GO:0015297">
    <property type="term" value="F:antiporter activity"/>
    <property type="evidence" value="ECO:0007669"/>
    <property type="project" value="InterPro"/>
</dbReference>
<feature type="transmembrane region" description="Helical" evidence="2">
    <location>
        <begin position="193"/>
        <end position="213"/>
    </location>
</feature>
<dbReference type="InterPro" id="IPR050222">
    <property type="entry name" value="MATE_MdtK"/>
</dbReference>
<feature type="transmembrane region" description="Helical" evidence="2">
    <location>
        <begin position="310"/>
        <end position="332"/>
    </location>
</feature>
<feature type="transmembrane region" description="Helical" evidence="2">
    <location>
        <begin position="77"/>
        <end position="99"/>
    </location>
</feature>
<dbReference type="Pfam" id="PF01554">
    <property type="entry name" value="MatE"/>
    <property type="match status" value="2"/>
</dbReference>
<feature type="transmembrane region" description="Helical" evidence="2">
    <location>
        <begin position="120"/>
        <end position="146"/>
    </location>
</feature>
<sequence length="496" mass="53239">MLHKVNQTERFPERNHWMLLNSRKMRPDPFRYRALLAVALPLAATVGCFSITLFTDRTLLMWYGPTSAAASVSAGNLYWAVVCIPVTAMGFLTPLVAMAMGNKRRRGAMIGRVWSLVWQCLWLTLLFIPLLALIGWVAPAIFAAFGHPEDLAQQEARYFRTLLLVAPASMLEAGLTAFFVGRRVTRPILRANIASAVLNVLLDFWFIFGGIGLPAMGVFGAALATAVAMWCKVAIFAVLLLRLQSFGRHRPQAWRPNLQLIREIIVPGSTLGIQQLVRSSLFSFILLVIGAASVQGLAATSAALSLYQLLSIPAIGLATAVTVLTGQAYASAGIAPALQVIRRSAIVGAAVALSLAATLWSFPDALLQIPLGGLPADQRQDLQPLAAQLLAYAAVYGIVDISSLVLGAAIKGIGKTFIVLFATALPGFISVVVGWTFAPTDASAVPYWWTVLILWAAFQAAIIGLGIARAVRKSQQPRSAEAINKSSLSTIATKPQ</sequence>
<dbReference type="CDD" id="cd13133">
    <property type="entry name" value="MATE_like_7"/>
    <property type="match status" value="1"/>
</dbReference>
<feature type="transmembrane region" description="Helical" evidence="2">
    <location>
        <begin position="281"/>
        <end position="304"/>
    </location>
</feature>
<gene>
    <name evidence="3" type="primary">norM</name>
    <name evidence="3" type="ORF">Mal33_00390</name>
</gene>
<evidence type="ECO:0000256" key="2">
    <source>
        <dbReference type="SAM" id="Phobius"/>
    </source>
</evidence>
<feature type="transmembrane region" description="Helical" evidence="2">
    <location>
        <begin position="447"/>
        <end position="468"/>
    </location>
</feature>
<dbReference type="EMBL" id="CP036318">
    <property type="protein sequence ID" value="QDV54098.1"/>
    <property type="molecule type" value="Genomic_DNA"/>
</dbReference>
<proteinExistence type="predicted"/>
<feature type="transmembrane region" description="Helical" evidence="2">
    <location>
        <begin position="219"/>
        <end position="241"/>
    </location>
</feature>
<protein>
    <submittedName>
        <fullName evidence="3">Multidrug resistance protein NorM</fullName>
    </submittedName>
</protein>
<keyword evidence="2" id="KW-0472">Membrane</keyword>
<dbReference type="PANTHER" id="PTHR43298:SF2">
    <property type="entry name" value="FMN_FAD EXPORTER YEEO-RELATED"/>
    <property type="match status" value="1"/>
</dbReference>
<name>A0A518ILX4_9BACT</name>
<dbReference type="GO" id="GO:0005886">
    <property type="term" value="C:plasma membrane"/>
    <property type="evidence" value="ECO:0007669"/>
    <property type="project" value="TreeGrafter"/>
</dbReference>
<keyword evidence="2" id="KW-0812">Transmembrane</keyword>
<evidence type="ECO:0000313" key="4">
    <source>
        <dbReference type="Proteomes" id="UP000316770"/>
    </source>
</evidence>
<feature type="transmembrane region" description="Helical" evidence="2">
    <location>
        <begin position="158"/>
        <end position="181"/>
    </location>
</feature>
<dbReference type="AlphaFoldDB" id="A0A518ILX4"/>
<accession>A0A518ILX4</accession>
<dbReference type="Proteomes" id="UP000316770">
    <property type="component" value="Chromosome"/>
</dbReference>
<evidence type="ECO:0000256" key="1">
    <source>
        <dbReference type="ARBA" id="ARBA00022448"/>
    </source>
</evidence>
<reference evidence="3 4" key="1">
    <citation type="submission" date="2019-02" db="EMBL/GenBank/DDBJ databases">
        <title>Deep-cultivation of Planctomycetes and their phenomic and genomic characterization uncovers novel biology.</title>
        <authorList>
            <person name="Wiegand S."/>
            <person name="Jogler M."/>
            <person name="Boedeker C."/>
            <person name="Pinto D."/>
            <person name="Vollmers J."/>
            <person name="Rivas-Marin E."/>
            <person name="Kohn T."/>
            <person name="Peeters S.H."/>
            <person name="Heuer A."/>
            <person name="Rast P."/>
            <person name="Oberbeckmann S."/>
            <person name="Bunk B."/>
            <person name="Jeske O."/>
            <person name="Meyerdierks A."/>
            <person name="Storesund J.E."/>
            <person name="Kallscheuer N."/>
            <person name="Luecker S."/>
            <person name="Lage O.M."/>
            <person name="Pohl T."/>
            <person name="Merkel B.J."/>
            <person name="Hornburger P."/>
            <person name="Mueller R.-W."/>
            <person name="Bruemmer F."/>
            <person name="Labrenz M."/>
            <person name="Spormann A.M."/>
            <person name="Op den Camp H."/>
            <person name="Overmann J."/>
            <person name="Amann R."/>
            <person name="Jetten M.S.M."/>
            <person name="Mascher T."/>
            <person name="Medema M.H."/>
            <person name="Devos D.P."/>
            <person name="Kaster A.-K."/>
            <person name="Ovreas L."/>
            <person name="Rohde M."/>
            <person name="Galperin M.Y."/>
            <person name="Jogler C."/>
        </authorList>
    </citation>
    <scope>NUCLEOTIDE SEQUENCE [LARGE SCALE GENOMIC DNA]</scope>
    <source>
        <strain evidence="3 4">Mal33</strain>
    </source>
</reference>
<dbReference type="PANTHER" id="PTHR43298">
    <property type="entry name" value="MULTIDRUG RESISTANCE PROTEIN NORM-RELATED"/>
    <property type="match status" value="1"/>
</dbReference>
<dbReference type="GO" id="GO:0042910">
    <property type="term" value="F:xenobiotic transmembrane transporter activity"/>
    <property type="evidence" value="ECO:0007669"/>
    <property type="project" value="InterPro"/>
</dbReference>
<evidence type="ECO:0000313" key="3">
    <source>
        <dbReference type="EMBL" id="QDV54098.1"/>
    </source>
</evidence>
<keyword evidence="1" id="KW-0813">Transport</keyword>
<keyword evidence="4" id="KW-1185">Reference proteome</keyword>
<feature type="transmembrane region" description="Helical" evidence="2">
    <location>
        <begin position="389"/>
        <end position="410"/>
    </location>
</feature>
<feature type="transmembrane region" description="Helical" evidence="2">
    <location>
        <begin position="417"/>
        <end position="435"/>
    </location>
</feature>
<feature type="transmembrane region" description="Helical" evidence="2">
    <location>
        <begin position="32"/>
        <end position="54"/>
    </location>
</feature>